<accession>A0A5Q2RHM6</accession>
<reference evidence="1 2" key="1">
    <citation type="submission" date="2019-11" db="EMBL/GenBank/DDBJ databases">
        <authorList>
            <person name="He Y."/>
        </authorList>
    </citation>
    <scope>NUCLEOTIDE SEQUENCE [LARGE SCALE GENOMIC DNA]</scope>
    <source>
        <strain evidence="1 2">SCSIO 58843</strain>
    </source>
</reference>
<dbReference type="Gene3D" id="3.50.50.60">
    <property type="entry name" value="FAD/NAD(P)-binding domain"/>
    <property type="match status" value="1"/>
</dbReference>
<evidence type="ECO:0000313" key="1">
    <source>
        <dbReference type="EMBL" id="QGG94382.1"/>
    </source>
</evidence>
<dbReference type="RefSeq" id="WP_153758488.1">
    <property type="nucleotide sequence ID" value="NZ_CP045851.1"/>
</dbReference>
<dbReference type="Pfam" id="PF12831">
    <property type="entry name" value="FAD_oxidored"/>
    <property type="match status" value="1"/>
</dbReference>
<organism evidence="1 2">
    <name type="scientific">Actinomarinicola tropica</name>
    <dbReference type="NCBI Taxonomy" id="2789776"/>
    <lineage>
        <taxon>Bacteria</taxon>
        <taxon>Bacillati</taxon>
        <taxon>Actinomycetota</taxon>
        <taxon>Acidimicrobiia</taxon>
        <taxon>Acidimicrobiales</taxon>
        <taxon>Iamiaceae</taxon>
        <taxon>Actinomarinicola</taxon>
    </lineage>
</organism>
<gene>
    <name evidence="1" type="ORF">GH723_04280</name>
</gene>
<dbReference type="InterPro" id="IPR036188">
    <property type="entry name" value="FAD/NAD-bd_sf"/>
</dbReference>
<dbReference type="Proteomes" id="UP000334019">
    <property type="component" value="Chromosome"/>
</dbReference>
<name>A0A5Q2RHM6_9ACTN</name>
<dbReference type="KEGG" id="atq:GH723_04280"/>
<keyword evidence="1" id="KW-0560">Oxidoreductase</keyword>
<protein>
    <submittedName>
        <fullName evidence="1">FAD-binding monooxygenase</fullName>
    </submittedName>
</protein>
<sequence length="445" mass="47169">MRAGRGTTPARDRAVVLGGSMGGLLAAYALADAYDQVTVIERDTVPDGPHPRKGVPQGRHTHALLAGGHLALEEMLPGITDELAAEGAPIGDTLGDSRLYFGGHRFVADHGGLSLVSVTRPRLEAAVRRRVAERPNVELGPPAEVVGLKVAEGGRRVTGARVLVRGDDEGGDEVALAADLVVDATGRGSQLPRWLDEMGVGAPAEEKVVVGITYATRRYRLDEDVLDGALACIEGPTPEAPRGGGLSRVEDGVWLATLGGYGDDAPPADPDGFEAFARTLPFPDIADALADGEPVDEPMRFRFPAGVRRRYDRMRHLPHGLMPVGDAVCSLNPLYGQGMSVAALQARTLRRELVERGRSTVAAARAVARVVEDAWRMSSAADLAMPGVVGRRTRADAVMGRYVARVQRAAATDPSVARAFMRVAGLVDRPTALLRPAVVATVLRR</sequence>
<keyword evidence="1" id="KW-0503">Monooxygenase</keyword>
<dbReference type="PANTHER" id="PTHR43422:SF3">
    <property type="entry name" value="THIAMINE THIAZOLE SYNTHASE"/>
    <property type="match status" value="1"/>
</dbReference>
<dbReference type="PANTHER" id="PTHR43422">
    <property type="entry name" value="THIAMINE THIAZOLE SYNTHASE"/>
    <property type="match status" value="1"/>
</dbReference>
<keyword evidence="2" id="KW-1185">Reference proteome</keyword>
<proteinExistence type="predicted"/>
<dbReference type="SUPFAM" id="SSF51905">
    <property type="entry name" value="FAD/NAD(P)-binding domain"/>
    <property type="match status" value="1"/>
</dbReference>
<dbReference type="EMBL" id="CP045851">
    <property type="protein sequence ID" value="QGG94382.1"/>
    <property type="molecule type" value="Genomic_DNA"/>
</dbReference>
<dbReference type="GO" id="GO:0004497">
    <property type="term" value="F:monooxygenase activity"/>
    <property type="evidence" value="ECO:0007669"/>
    <property type="project" value="UniProtKB-KW"/>
</dbReference>
<dbReference type="AlphaFoldDB" id="A0A5Q2RHM6"/>
<evidence type="ECO:0000313" key="2">
    <source>
        <dbReference type="Proteomes" id="UP000334019"/>
    </source>
</evidence>